<gene>
    <name evidence="2" type="ORF">UFOPK1827_00916</name>
</gene>
<proteinExistence type="predicted"/>
<evidence type="ECO:0000313" key="2">
    <source>
        <dbReference type="EMBL" id="CAB4605238.1"/>
    </source>
</evidence>
<sequence length="84" mass="8823">MAVGSLPPLSHPFGTLTPMKKRPTLHTSGVHRLPEGPASWQIDDTTRQRALAGIAQARAALAAALASHDSEPSTLDLHDHAEAA</sequence>
<feature type="region of interest" description="Disordered" evidence="1">
    <location>
        <begin position="1"/>
        <end position="24"/>
    </location>
</feature>
<dbReference type="AlphaFoldDB" id="A0A6J6H904"/>
<evidence type="ECO:0000256" key="1">
    <source>
        <dbReference type="SAM" id="MobiDB-lite"/>
    </source>
</evidence>
<accession>A0A6J6H904</accession>
<name>A0A6J6H904_9ZZZZ</name>
<dbReference type="EMBL" id="CAEZUO010000036">
    <property type="protein sequence ID" value="CAB4605238.1"/>
    <property type="molecule type" value="Genomic_DNA"/>
</dbReference>
<reference evidence="2" key="1">
    <citation type="submission" date="2020-05" db="EMBL/GenBank/DDBJ databases">
        <authorList>
            <person name="Chiriac C."/>
            <person name="Salcher M."/>
            <person name="Ghai R."/>
            <person name="Kavagutti S V."/>
        </authorList>
    </citation>
    <scope>NUCLEOTIDE SEQUENCE</scope>
</reference>
<organism evidence="2">
    <name type="scientific">freshwater metagenome</name>
    <dbReference type="NCBI Taxonomy" id="449393"/>
    <lineage>
        <taxon>unclassified sequences</taxon>
        <taxon>metagenomes</taxon>
        <taxon>ecological metagenomes</taxon>
    </lineage>
</organism>
<protein>
    <submittedName>
        <fullName evidence="2">Unannotated protein</fullName>
    </submittedName>
</protein>